<comment type="caution">
    <text evidence="2">The sequence shown here is derived from an EMBL/GenBank/DDBJ whole genome shotgun (WGS) entry which is preliminary data.</text>
</comment>
<sequence length="358" mass="43440">MKTDIISNYDEFLKIEKEYTDLWESSVDRNIFNSPIFLKSYIKSFSETYKLHIICLRNNGILVGIAPLKILKKSFFLLKWNEVRFATEGDYRSFIIRKKIKESDIGEDQIIKNLVFEIDKLNCERVCLDYISQHSSLYKYLSKNDDLNPKLSYHIQVPKLNMYSFESFENYKKHFPKKTNKYRNKLINDHDYILSVTDKMNDSLLDEMAELHIKEKNYHIDNGNNKRYSLYEDNGRKKYIFDLQKDSKYVLHFMMRRKSDDKLICYRNTYTLDDTIYSWNTAYNPEFSSYRVNNTFFYEIFKYLFEYKSYKFFNFGSGGYPWKFSFTDDFDVLFKLDYFNKNGKFIEKLLKLKKYFNN</sequence>
<proteinExistence type="predicted"/>
<dbReference type="Pfam" id="PF13480">
    <property type="entry name" value="Acetyltransf_6"/>
    <property type="match status" value="1"/>
</dbReference>
<dbReference type="InterPro" id="IPR016181">
    <property type="entry name" value="Acyl_CoA_acyltransferase"/>
</dbReference>
<evidence type="ECO:0000313" key="3">
    <source>
        <dbReference type="Proteomes" id="UP000713904"/>
    </source>
</evidence>
<dbReference type="SUPFAM" id="SSF55729">
    <property type="entry name" value="Acyl-CoA N-acyltransferases (Nat)"/>
    <property type="match status" value="1"/>
</dbReference>
<dbReference type="InterPro" id="IPR038740">
    <property type="entry name" value="BioF2-like_GNAT_dom"/>
</dbReference>
<name>A0ABR6TKM0_9FIRM</name>
<dbReference type="RefSeq" id="WP_185623975.1">
    <property type="nucleotide sequence ID" value="NZ_JABGBW010000002.1"/>
</dbReference>
<organism evidence="2 3">
    <name type="scientific">Peptostreptococcus canis</name>
    <dbReference type="NCBI Taxonomy" id="1159213"/>
    <lineage>
        <taxon>Bacteria</taxon>
        <taxon>Bacillati</taxon>
        <taxon>Bacillota</taxon>
        <taxon>Clostridia</taxon>
        <taxon>Peptostreptococcales</taxon>
        <taxon>Peptostreptococcaceae</taxon>
        <taxon>Peptostreptococcus</taxon>
    </lineage>
</organism>
<dbReference type="EMBL" id="JABGBW010000002">
    <property type="protein sequence ID" value="MBC2575961.1"/>
    <property type="molecule type" value="Genomic_DNA"/>
</dbReference>
<gene>
    <name evidence="2" type="ORF">HLB29_04610</name>
</gene>
<accession>A0ABR6TKM0</accession>
<reference evidence="2 3" key="1">
    <citation type="submission" date="2020-05" db="EMBL/GenBank/DDBJ databases">
        <title>Draft genome of xy-202 and genomic insight in genome of the genus Peptostreptococcus.</title>
        <authorList>
            <person name="Zhang Z."/>
        </authorList>
    </citation>
    <scope>NUCLEOTIDE SEQUENCE [LARGE SCALE GENOMIC DNA]</scope>
    <source>
        <strain evidence="2 3">DSM 27025</strain>
    </source>
</reference>
<keyword evidence="3" id="KW-1185">Reference proteome</keyword>
<evidence type="ECO:0000313" key="2">
    <source>
        <dbReference type="EMBL" id="MBC2575961.1"/>
    </source>
</evidence>
<protein>
    <submittedName>
        <fullName evidence="2">GNAT family N-acetyltransferase</fullName>
    </submittedName>
</protein>
<feature type="domain" description="BioF2-like acetyltransferase" evidence="1">
    <location>
        <begin position="258"/>
        <end position="323"/>
    </location>
</feature>
<dbReference type="Proteomes" id="UP000713904">
    <property type="component" value="Unassembled WGS sequence"/>
</dbReference>
<evidence type="ECO:0000259" key="1">
    <source>
        <dbReference type="Pfam" id="PF13480"/>
    </source>
</evidence>